<keyword evidence="6 7" id="KW-0472">Membrane</keyword>
<accession>A0A7I8V9N8</accession>
<evidence type="ECO:0000313" key="10">
    <source>
        <dbReference type="Proteomes" id="UP000549394"/>
    </source>
</evidence>
<evidence type="ECO:0000256" key="6">
    <source>
        <dbReference type="ARBA" id="ARBA00023136"/>
    </source>
</evidence>
<keyword evidence="10" id="KW-1185">Reference proteome</keyword>
<name>A0A7I8V9N8_9ANNE</name>
<dbReference type="GO" id="GO:0055085">
    <property type="term" value="P:transmembrane transport"/>
    <property type="evidence" value="ECO:0007669"/>
    <property type="project" value="InterPro"/>
</dbReference>
<feature type="transmembrane region" description="Helical" evidence="7">
    <location>
        <begin position="41"/>
        <end position="60"/>
    </location>
</feature>
<dbReference type="GO" id="GO:0016020">
    <property type="term" value="C:membrane"/>
    <property type="evidence" value="ECO:0007669"/>
    <property type="project" value="UniProtKB-SubCell"/>
</dbReference>
<dbReference type="GO" id="GO:0001729">
    <property type="term" value="F:ceramide kinase activity"/>
    <property type="evidence" value="ECO:0007669"/>
    <property type="project" value="TreeGrafter"/>
</dbReference>
<dbReference type="Proteomes" id="UP000549394">
    <property type="component" value="Unassembled WGS sequence"/>
</dbReference>
<dbReference type="PROSITE" id="PS50146">
    <property type="entry name" value="DAGK"/>
    <property type="match status" value="1"/>
</dbReference>
<dbReference type="InterPro" id="IPR001206">
    <property type="entry name" value="Diacylglycerol_kinase_cat_dom"/>
</dbReference>
<dbReference type="Pfam" id="PF00781">
    <property type="entry name" value="DAGK_cat"/>
    <property type="match status" value="1"/>
</dbReference>
<gene>
    <name evidence="9" type="ORF">DGYR_LOCUS1152</name>
</gene>
<proteinExistence type="inferred from homology"/>
<sequence length="596" mass="66896">MGLSNSSLGYLNYPTQIIFKCCKLIPVLIGGIIIQKKKYTTLDFAACACMSIGLIFFTLADSSVSPSFSLYGLMLICSALVADAVIGNVQEKTMKEFSSSNSEMILYSYSIGFVYILFGQLATGQFWSAFSFCWQHPFQTYGYALIFSFTGYIGLVVVLSLVKSFGALIAVTGKSTILYEDLLDAKIHKKEVTIGFIRRHKSKNILKVDKVSFHEIEGSNECTEFVDNVLSRAKNYWQRRPTKLKVIVNPQSGTLKKGERVYKEVVQPIFESARIVCETEVTQSRKHAQEILSKCCLNDFDGVVSVGGDGTFTECYNGMILNQMACAKRDINDRRSQLIKPPIPIGIIPLGSGQGCIKMAIGSVDVVTAALHIVIGKSFSAKGYSVHSGTKLVYYGNLLFGYGFYSDLIEEGENKRWMGILRYGFGGTKAFFKHRLFKAKIRVLPWGSTPKDGALDSNLNNDHEKEFTDEFFSVEMYPFLFPLVDRQLETYSLPLCSLYMLRSCSRIDHLQLLAKLARKKDDTYSFDFVKSFEAEGFSLAIEPDPDNREENNSIIINIDGDPFPVKREDVIHVKMYADMIDIYGPSASWNEIKELM</sequence>
<comment type="subcellular location">
    <subcellularLocation>
        <location evidence="1">Membrane</location>
        <topology evidence="1">Multi-pass membrane protein</topology>
    </subcellularLocation>
</comment>
<feature type="transmembrane region" description="Helical" evidence="7">
    <location>
        <begin position="106"/>
        <end position="128"/>
    </location>
</feature>
<feature type="transmembrane region" description="Helical" evidence="7">
    <location>
        <begin position="17"/>
        <end position="34"/>
    </location>
</feature>
<keyword evidence="4 7" id="KW-0812">Transmembrane</keyword>
<evidence type="ECO:0000256" key="7">
    <source>
        <dbReference type="SAM" id="Phobius"/>
    </source>
</evidence>
<dbReference type="Pfam" id="PF08449">
    <property type="entry name" value="UAA"/>
    <property type="match status" value="1"/>
</dbReference>
<comment type="caution">
    <text evidence="9">The sequence shown here is derived from an EMBL/GenBank/DDBJ whole genome shotgun (WGS) entry which is preliminary data.</text>
</comment>
<dbReference type="AlphaFoldDB" id="A0A7I8V9N8"/>
<feature type="transmembrane region" description="Helical" evidence="7">
    <location>
        <begin position="66"/>
        <end position="86"/>
    </location>
</feature>
<evidence type="ECO:0000256" key="1">
    <source>
        <dbReference type="ARBA" id="ARBA00004141"/>
    </source>
</evidence>
<dbReference type="Gene3D" id="2.60.200.40">
    <property type="match status" value="1"/>
</dbReference>
<evidence type="ECO:0000256" key="3">
    <source>
        <dbReference type="ARBA" id="ARBA00022448"/>
    </source>
</evidence>
<evidence type="ECO:0000313" key="9">
    <source>
        <dbReference type="EMBL" id="CAD5111928.1"/>
    </source>
</evidence>
<dbReference type="PANTHER" id="PTHR12358">
    <property type="entry name" value="SPHINGOSINE KINASE"/>
    <property type="match status" value="1"/>
</dbReference>
<dbReference type="EMBL" id="CAJFCJ010000002">
    <property type="protein sequence ID" value="CAD5111928.1"/>
    <property type="molecule type" value="Genomic_DNA"/>
</dbReference>
<evidence type="ECO:0000259" key="8">
    <source>
        <dbReference type="PROSITE" id="PS50146"/>
    </source>
</evidence>
<dbReference type="OrthoDB" id="438495at2759"/>
<dbReference type="InterPro" id="IPR050187">
    <property type="entry name" value="Lipid_Phosphate_FormReg"/>
</dbReference>
<dbReference type="InterPro" id="IPR016064">
    <property type="entry name" value="NAD/diacylglycerol_kinase_sf"/>
</dbReference>
<comment type="similarity">
    <text evidence="2">Belongs to the nucleotide-sugar transporter family. SLC35B subfamily.</text>
</comment>
<dbReference type="InterPro" id="IPR017438">
    <property type="entry name" value="ATP-NAD_kinase_N"/>
</dbReference>
<dbReference type="PANTHER" id="PTHR12358:SF111">
    <property type="entry name" value="CERAMIDE KINASE, ISOFORM A"/>
    <property type="match status" value="1"/>
</dbReference>
<feature type="domain" description="DAGKc" evidence="8">
    <location>
        <begin position="239"/>
        <end position="390"/>
    </location>
</feature>
<evidence type="ECO:0000256" key="4">
    <source>
        <dbReference type="ARBA" id="ARBA00022692"/>
    </source>
</evidence>
<organism evidence="9 10">
    <name type="scientific">Dimorphilus gyrociliatus</name>
    <dbReference type="NCBI Taxonomy" id="2664684"/>
    <lineage>
        <taxon>Eukaryota</taxon>
        <taxon>Metazoa</taxon>
        <taxon>Spiralia</taxon>
        <taxon>Lophotrochozoa</taxon>
        <taxon>Annelida</taxon>
        <taxon>Polychaeta</taxon>
        <taxon>Polychaeta incertae sedis</taxon>
        <taxon>Dinophilidae</taxon>
        <taxon>Dimorphilus</taxon>
    </lineage>
</organism>
<dbReference type="SMART" id="SM00046">
    <property type="entry name" value="DAGKc"/>
    <property type="match status" value="1"/>
</dbReference>
<dbReference type="SUPFAM" id="SSF111331">
    <property type="entry name" value="NAD kinase/diacylglycerol kinase-like"/>
    <property type="match status" value="1"/>
</dbReference>
<keyword evidence="3" id="KW-0813">Transport</keyword>
<protein>
    <submittedName>
        <fullName evidence="9">DgyrCDS1189</fullName>
    </submittedName>
</protein>
<evidence type="ECO:0000256" key="2">
    <source>
        <dbReference type="ARBA" id="ARBA00010694"/>
    </source>
</evidence>
<reference evidence="9 10" key="1">
    <citation type="submission" date="2020-08" db="EMBL/GenBank/DDBJ databases">
        <authorList>
            <person name="Hejnol A."/>
        </authorList>
    </citation>
    <scope>NUCLEOTIDE SEQUENCE [LARGE SCALE GENOMIC DNA]</scope>
</reference>
<dbReference type="Gene3D" id="3.40.50.10330">
    <property type="entry name" value="Probable inorganic polyphosphate/atp-NAD kinase, domain 1"/>
    <property type="match status" value="1"/>
</dbReference>
<dbReference type="InterPro" id="IPR013657">
    <property type="entry name" value="SCL35B1-4/HUT1"/>
</dbReference>
<keyword evidence="5 7" id="KW-1133">Transmembrane helix</keyword>
<feature type="transmembrane region" description="Helical" evidence="7">
    <location>
        <begin position="140"/>
        <end position="162"/>
    </location>
</feature>
<dbReference type="GO" id="GO:0006672">
    <property type="term" value="P:ceramide metabolic process"/>
    <property type="evidence" value="ECO:0007669"/>
    <property type="project" value="TreeGrafter"/>
</dbReference>
<evidence type="ECO:0000256" key="5">
    <source>
        <dbReference type="ARBA" id="ARBA00022989"/>
    </source>
</evidence>